<name>A0AAW9ULU3_KLEPN</name>
<reference evidence="2 4" key="1">
    <citation type="submission" date="2018-08" db="EMBL/GenBank/DDBJ databases">
        <authorList>
            <consortium name="Pathogen Informatics"/>
        </authorList>
    </citation>
    <scope>NUCLEOTIDE SEQUENCE [LARGE SCALE GENOMIC DNA]</scope>
    <source>
        <strain evidence="2 4">EuSCAPE_TR125</strain>
    </source>
</reference>
<gene>
    <name evidence="3" type="ORF">BANRA_03264</name>
    <name evidence="1" type="ORF">GJJ01_24800</name>
    <name evidence="2" type="ORF">SAMEA3729652_02031</name>
</gene>
<reference evidence="1 6" key="3">
    <citation type="submission" date="2019-11" db="EMBL/GenBank/DDBJ databases">
        <title>Molecular typing, antibiotic resistance determination and virulence profiling for 36 multidrug-resistant clinical Klebsiella pneumoniae isolates using second- and third-generation sequencing.</title>
        <authorList>
            <person name="Shelenkov A."/>
            <person name="Mikhaylova Y."/>
            <person name="Yanushevich Y."/>
            <person name="Samoilov A."/>
            <person name="Petrova L."/>
            <person name="Fomina V."/>
            <person name="Gusarov V."/>
            <person name="Zamyatin M."/>
            <person name="Shagin D."/>
        </authorList>
    </citation>
    <scope>NUCLEOTIDE SEQUENCE [LARGE SCALE GENOMIC DNA]</scope>
    <source>
        <strain evidence="1 6">CriePir226</strain>
    </source>
</reference>
<dbReference type="EMBL" id="UWVH01000001">
    <property type="protein sequence ID" value="VCV77925.1"/>
    <property type="molecule type" value="Genomic_DNA"/>
</dbReference>
<dbReference type="EMBL" id="WJVL01000025">
    <property type="protein sequence ID" value="MRJ99152.1"/>
    <property type="molecule type" value="Genomic_DNA"/>
</dbReference>
<evidence type="ECO:0000313" key="3">
    <source>
        <dbReference type="EMBL" id="VCV77925.1"/>
    </source>
</evidence>
<evidence type="ECO:0000313" key="4">
    <source>
        <dbReference type="Proteomes" id="UP000258798"/>
    </source>
</evidence>
<dbReference type="RefSeq" id="WP_032434899.1">
    <property type="nucleotide sequence ID" value="NZ_BNFA01000002.1"/>
</dbReference>
<accession>A0AAW9ULU3</accession>
<comment type="caution">
    <text evidence="1">The sequence shown here is derived from an EMBL/GenBank/DDBJ whole genome shotgun (WGS) entry which is preliminary data.</text>
</comment>
<evidence type="ECO:0000313" key="6">
    <source>
        <dbReference type="Proteomes" id="UP000441029"/>
    </source>
</evidence>
<dbReference type="AlphaFoldDB" id="A0AAW9ULU3"/>
<dbReference type="Proteomes" id="UP000441029">
    <property type="component" value="Unassembled WGS sequence"/>
</dbReference>
<sequence length="219" mass="25151">MILYKYMEKKWADEFLKTGSLRVGTLYDFRKADHKPGVSDDQEGFAHSVFDVAEGKTFADMSEVERANCGLGTIIPYNLLGDLSQGGIGPNSNMQFIRTSTDMYVMCFSMSPNRSAMLKMGYDTCLKINNAEIFINQLTRKLRTRARMLYIAQQVDYSGKETSYSVVDCRYPFMTKHADFAYQDEFRAVWKRRDYAPQPSPHIVFIPSAIKYCEIIEPI</sequence>
<evidence type="ECO:0000313" key="2">
    <source>
        <dbReference type="EMBL" id="SWT12220.1"/>
    </source>
</evidence>
<dbReference type="Proteomes" id="UP000269921">
    <property type="component" value="Unassembled WGS sequence"/>
</dbReference>
<organism evidence="1 6">
    <name type="scientific">Klebsiella pneumoniae</name>
    <dbReference type="NCBI Taxonomy" id="573"/>
    <lineage>
        <taxon>Bacteria</taxon>
        <taxon>Pseudomonadati</taxon>
        <taxon>Pseudomonadota</taxon>
        <taxon>Gammaproteobacteria</taxon>
        <taxon>Enterobacterales</taxon>
        <taxon>Enterobacteriaceae</taxon>
        <taxon>Klebsiella/Raoultella group</taxon>
        <taxon>Klebsiella</taxon>
        <taxon>Klebsiella pneumoniae complex</taxon>
    </lineage>
</organism>
<reference evidence="3 5" key="2">
    <citation type="submission" date="2018-10" db="EMBL/GenBank/DDBJ databases">
        <authorList>
            <person name="Noll B N."/>
        </authorList>
    </citation>
    <scope>NUCLEOTIDE SEQUENCE [LARGE SCALE GENOMIC DNA]</scope>
    <source>
        <strain evidence="3">Kpneu006</strain>
    </source>
</reference>
<proteinExistence type="predicted"/>
<dbReference type="Proteomes" id="UP000258798">
    <property type="component" value="Unassembled WGS sequence"/>
</dbReference>
<evidence type="ECO:0000313" key="5">
    <source>
        <dbReference type="Proteomes" id="UP000269921"/>
    </source>
</evidence>
<protein>
    <submittedName>
        <fullName evidence="1">Uncharacterized protein</fullName>
    </submittedName>
</protein>
<evidence type="ECO:0000313" key="1">
    <source>
        <dbReference type="EMBL" id="MRJ99152.1"/>
    </source>
</evidence>
<dbReference type="EMBL" id="UJRG01000004">
    <property type="protein sequence ID" value="SWT12220.1"/>
    <property type="molecule type" value="Genomic_DNA"/>
</dbReference>